<dbReference type="Gene3D" id="3.40.50.2000">
    <property type="entry name" value="Glycogen Phosphorylase B"/>
    <property type="match status" value="2"/>
</dbReference>
<dbReference type="PANTHER" id="PTHR12526">
    <property type="entry name" value="GLYCOSYLTRANSFERASE"/>
    <property type="match status" value="1"/>
</dbReference>
<feature type="domain" description="Glycosyltransferase subfamily 4-like N-terminal" evidence="1">
    <location>
        <begin position="13"/>
        <end position="174"/>
    </location>
</feature>
<dbReference type="GO" id="GO:0016740">
    <property type="term" value="F:transferase activity"/>
    <property type="evidence" value="ECO:0007669"/>
    <property type="project" value="UniProtKB-KW"/>
</dbReference>
<dbReference type="SMR" id="D1CIX1"/>
<dbReference type="OrthoDB" id="9810929at2"/>
<dbReference type="Pfam" id="PF13692">
    <property type="entry name" value="Glyco_trans_1_4"/>
    <property type="match status" value="1"/>
</dbReference>
<dbReference type="HOGENOM" id="CLU_009583_0_3_0"/>
<dbReference type="RefSeq" id="WP_012876722.1">
    <property type="nucleotide sequence ID" value="NC_013526.1"/>
</dbReference>
<reference evidence="3" key="1">
    <citation type="journal article" date="2010" name="Stand. Genomic Sci.">
        <title>Complete genome sequence of 'Thermobaculum terrenum' type strain (YNP1).</title>
        <authorList>
            <person name="Kiss H."/>
            <person name="Cleland D."/>
            <person name="Lapidus A."/>
            <person name="Lucas S."/>
            <person name="Glavina Del Rio T."/>
            <person name="Nolan M."/>
            <person name="Tice H."/>
            <person name="Han C."/>
            <person name="Goodwin L."/>
            <person name="Pitluck S."/>
            <person name="Liolios K."/>
            <person name="Ivanova N."/>
            <person name="Mavromatis K."/>
            <person name="Ovchinnikova G."/>
            <person name="Pati A."/>
            <person name="Chen A."/>
            <person name="Palaniappan K."/>
            <person name="Land M."/>
            <person name="Hauser L."/>
            <person name="Chang Y."/>
            <person name="Jeffries C."/>
            <person name="Lu M."/>
            <person name="Brettin T."/>
            <person name="Detter J."/>
            <person name="Goker M."/>
            <person name="Tindall B."/>
            <person name="Beck B."/>
            <person name="McDermott T."/>
            <person name="Woyke T."/>
            <person name="Bristow J."/>
            <person name="Eisen J."/>
            <person name="Markowitz V."/>
            <person name="Hugenholtz P."/>
            <person name="Kyrpides N."/>
            <person name="Klenk H."/>
            <person name="Cheng J."/>
        </authorList>
    </citation>
    <scope>NUCLEOTIDE SEQUENCE [LARGE SCALE GENOMIC DNA]</scope>
    <source>
        <strain evidence="3">ATCC BAA-798 / YNP1</strain>
    </source>
</reference>
<name>D1CIX1_THET1</name>
<keyword evidence="2" id="KW-0808">Transferase</keyword>
<dbReference type="InterPro" id="IPR028098">
    <property type="entry name" value="Glyco_trans_4-like_N"/>
</dbReference>
<dbReference type="SUPFAM" id="SSF53756">
    <property type="entry name" value="UDP-Glycosyltransferase/glycogen phosphorylase"/>
    <property type="match status" value="1"/>
</dbReference>
<dbReference type="eggNOG" id="COG0438">
    <property type="taxonomic scope" value="Bacteria"/>
</dbReference>
<dbReference type="AlphaFoldDB" id="D1CIX1"/>
<dbReference type="PANTHER" id="PTHR12526:SF630">
    <property type="entry name" value="GLYCOSYLTRANSFERASE"/>
    <property type="match status" value="1"/>
</dbReference>
<evidence type="ECO:0000259" key="1">
    <source>
        <dbReference type="Pfam" id="PF13439"/>
    </source>
</evidence>
<keyword evidence="3" id="KW-1185">Reference proteome</keyword>
<dbReference type="Pfam" id="PF13439">
    <property type="entry name" value="Glyco_transf_4"/>
    <property type="match status" value="1"/>
</dbReference>
<accession>D1CIX1</accession>
<dbReference type="Proteomes" id="UP000000323">
    <property type="component" value="Chromosome 2"/>
</dbReference>
<dbReference type="STRING" id="525904.Tter_2807"/>
<dbReference type="EMBL" id="CP001826">
    <property type="protein sequence ID" value="ACZ43691.1"/>
    <property type="molecule type" value="Genomic_DNA"/>
</dbReference>
<proteinExistence type="predicted"/>
<evidence type="ECO:0000313" key="2">
    <source>
        <dbReference type="EMBL" id="ACZ43691.1"/>
    </source>
</evidence>
<sequence length="393" mass="43188">MYTILYPVNELKIGGAEQQLLELVRGLDKSRFHPIVAPLYPGGALEPEFRAVEGAEVIDLHRGGKYDLSPLWRIARILVERRVDIVQPFLTPSTFFGLLPAFLVGVRVKIVTERCGVRRRRGAGYRTYRALEDAMSRYADVLIPNSEAGRQLLIERGLPASRIRVIYNGINLERLSPNPSEVAAIRRQLGAGPGSKVVGMLASLTPAKGQDVLLRAAGALSEGRPELRYALVGDGPLRGELEALAHRLGLSDRVVFFGYRRNVADFLGAFDLLVSASRDNEGCSNSVLEAMALGRPVVATDVGGNRELIRDGVTGYLVEPDDPASLAAKLSWLLGHWAEATELAERTQRMVRESFSLQHMVRQYEEIYMQLMARKGAPTAATFARNLSVGDDA</sequence>
<dbReference type="CAZy" id="GT4">
    <property type="family name" value="Glycosyltransferase Family 4"/>
</dbReference>
<gene>
    <name evidence="2" type="ordered locus">Tter_2807</name>
</gene>
<protein>
    <submittedName>
        <fullName evidence="2">Glycosyl transferase group 1</fullName>
    </submittedName>
</protein>
<organism evidence="2 3">
    <name type="scientific">Thermobaculum terrenum (strain ATCC BAA-798 / CCMEE 7001 / YNP1)</name>
    <dbReference type="NCBI Taxonomy" id="525904"/>
    <lineage>
        <taxon>Bacteria</taxon>
        <taxon>Bacillati</taxon>
        <taxon>Chloroflexota</taxon>
        <taxon>Chloroflexia</taxon>
        <taxon>Candidatus Thermobaculales</taxon>
        <taxon>Candidatus Thermobaculaceae</taxon>
        <taxon>Thermobaculum</taxon>
    </lineage>
</organism>
<dbReference type="KEGG" id="ttr:Tter_2807"/>
<evidence type="ECO:0000313" key="3">
    <source>
        <dbReference type="Proteomes" id="UP000000323"/>
    </source>
</evidence>